<dbReference type="VEuPathDB" id="TriTrypDB:Lsey_0061_0180"/>
<feature type="compositionally biased region" description="Pro residues" evidence="2">
    <location>
        <begin position="187"/>
        <end position="200"/>
    </location>
</feature>
<dbReference type="EMBL" id="LJSK01000061">
    <property type="protein sequence ID" value="KPI88116.1"/>
    <property type="molecule type" value="Genomic_DNA"/>
</dbReference>
<comment type="caution">
    <text evidence="4">The sequence shown here is derived from an EMBL/GenBank/DDBJ whole genome shotgun (WGS) entry which is preliminary data.</text>
</comment>
<dbReference type="OMA" id="EVQYMIE"/>
<protein>
    <recommendedName>
        <fullName evidence="3">PDZ domain-containing protein</fullName>
    </recommendedName>
</protein>
<feature type="region of interest" description="Disordered" evidence="2">
    <location>
        <begin position="281"/>
        <end position="305"/>
    </location>
</feature>
<evidence type="ECO:0000256" key="2">
    <source>
        <dbReference type="SAM" id="MobiDB-lite"/>
    </source>
</evidence>
<evidence type="ECO:0000259" key="3">
    <source>
        <dbReference type="SMART" id="SM00228"/>
    </source>
</evidence>
<dbReference type="AlphaFoldDB" id="A0A0N0P6W8"/>
<dbReference type="InterPro" id="IPR041489">
    <property type="entry name" value="PDZ_6"/>
</dbReference>
<feature type="compositionally biased region" description="Low complexity" evidence="2">
    <location>
        <begin position="289"/>
        <end position="302"/>
    </location>
</feature>
<keyword evidence="1" id="KW-0175">Coiled coil</keyword>
<dbReference type="OrthoDB" id="267448at2759"/>
<organism evidence="4 5">
    <name type="scientific">Leptomonas seymouri</name>
    <dbReference type="NCBI Taxonomy" id="5684"/>
    <lineage>
        <taxon>Eukaryota</taxon>
        <taxon>Discoba</taxon>
        <taxon>Euglenozoa</taxon>
        <taxon>Kinetoplastea</taxon>
        <taxon>Metakinetoplastina</taxon>
        <taxon>Trypanosomatida</taxon>
        <taxon>Trypanosomatidae</taxon>
        <taxon>Leishmaniinae</taxon>
        <taxon>Leptomonas</taxon>
    </lineage>
</organism>
<dbReference type="Pfam" id="PF17820">
    <property type="entry name" value="PDZ_6"/>
    <property type="match status" value="1"/>
</dbReference>
<feature type="region of interest" description="Disordered" evidence="2">
    <location>
        <begin position="435"/>
        <end position="467"/>
    </location>
</feature>
<dbReference type="SUPFAM" id="SSF50156">
    <property type="entry name" value="PDZ domain-like"/>
    <property type="match status" value="1"/>
</dbReference>
<sequence length="669" mass="69099">MSAPVTESELFAALRGYASTLEVQFLMEEELRKFQEKTLPRLLADAVRGADGDASSPKELNPSATISTADAKAHVGTASTDLLSSLSASAHSTADAVAAHSSSPSRQASVSDSEWVRTFLKVHVDDAVACRLPAMVAEEVQRQLRSVNTPVGRPSSPSPKDSEPASAAQDSGSHSGAAGVRAARGLPPLPPPPTSPPPAPSLSQPTHAQIVEKGETAAAAASCAPSAADEARRQREQILSAIEDIERQVNRLQRTVDQAMDNEDARRRRWKCLCAALDKRMKTSQRGNSTETESSSAEGASPAQPPLHIRLEQLLDNEAEELLLDTLGNLVASIHRAATAASASHGSSPASAPRPSVASQASRDAVSDYVKSPLPLGEVPPTTSPVLSAKPRSAPMRAADSVGRGSLNSDEPPPPPPATAPSTATRTQFFLLHPTSEPAPAGAAAATAARPETPASPPQQPAGVCKGVRSITTRGSVSTTAPSSISASLSSLPVLAEDIMPDSTPAAVFDGATHHNGLDGTAVRRPASTPRRPADSVVRESTGRGQAGYPASARASSLLLSSAAATAAANALTRPIKLGIDAVNIPSGVLPDALGKHGAVCVHSVVPHQLAAQAGVCHGDVLLAVGGRRVQSCEQLRDVLAAVPPTQDSLTVELYRHAAHQILTVVLRP</sequence>
<accession>A0A0N0P6W8</accession>
<evidence type="ECO:0000256" key="1">
    <source>
        <dbReference type="SAM" id="Coils"/>
    </source>
</evidence>
<reference evidence="4 5" key="1">
    <citation type="journal article" date="2015" name="PLoS Pathog.">
        <title>Leptomonas seymouri: Adaptations to the Dixenous Life Cycle Analyzed by Genome Sequencing, Transcriptome Profiling and Co-infection with Leishmania donovani.</title>
        <authorList>
            <person name="Kraeva N."/>
            <person name="Butenko A."/>
            <person name="Hlavacova J."/>
            <person name="Kostygov A."/>
            <person name="Myskova J."/>
            <person name="Grybchuk D."/>
            <person name="Lestinova T."/>
            <person name="Votypka J."/>
            <person name="Volf P."/>
            <person name="Opperdoes F."/>
            <person name="Flegontov P."/>
            <person name="Lukes J."/>
            <person name="Yurchenko V."/>
        </authorList>
    </citation>
    <scope>NUCLEOTIDE SEQUENCE [LARGE SCALE GENOMIC DNA]</scope>
    <source>
        <strain evidence="4 5">ATCC 30220</strain>
    </source>
</reference>
<feature type="compositionally biased region" description="Low complexity" evidence="2">
    <location>
        <begin position="435"/>
        <end position="453"/>
    </location>
</feature>
<dbReference type="InterPro" id="IPR036034">
    <property type="entry name" value="PDZ_sf"/>
</dbReference>
<dbReference type="InterPro" id="IPR001478">
    <property type="entry name" value="PDZ"/>
</dbReference>
<evidence type="ECO:0000313" key="4">
    <source>
        <dbReference type="EMBL" id="KPI88116.1"/>
    </source>
</evidence>
<feature type="domain" description="PDZ" evidence="3">
    <location>
        <begin position="585"/>
        <end position="658"/>
    </location>
</feature>
<feature type="region of interest" description="Disordered" evidence="2">
    <location>
        <begin position="341"/>
        <end position="423"/>
    </location>
</feature>
<dbReference type="SMART" id="SM00228">
    <property type="entry name" value="PDZ"/>
    <property type="match status" value="1"/>
</dbReference>
<proteinExistence type="predicted"/>
<feature type="coiled-coil region" evidence="1">
    <location>
        <begin position="228"/>
        <end position="262"/>
    </location>
</feature>
<feature type="compositionally biased region" description="Basic and acidic residues" evidence="2">
    <location>
        <begin position="532"/>
        <end position="542"/>
    </location>
</feature>
<name>A0A0N0P6W8_LEPSE</name>
<dbReference type="Gene3D" id="2.30.42.10">
    <property type="match status" value="1"/>
</dbReference>
<feature type="compositionally biased region" description="Low complexity" evidence="2">
    <location>
        <begin position="341"/>
        <end position="363"/>
    </location>
</feature>
<feature type="region of interest" description="Disordered" evidence="2">
    <location>
        <begin position="145"/>
        <end position="205"/>
    </location>
</feature>
<gene>
    <name evidence="4" type="ORF">ABL78_2803</name>
</gene>
<feature type="region of interest" description="Disordered" evidence="2">
    <location>
        <begin position="506"/>
        <end position="549"/>
    </location>
</feature>
<dbReference type="Proteomes" id="UP000038009">
    <property type="component" value="Unassembled WGS sequence"/>
</dbReference>
<keyword evidence="5" id="KW-1185">Reference proteome</keyword>
<evidence type="ECO:0000313" key="5">
    <source>
        <dbReference type="Proteomes" id="UP000038009"/>
    </source>
</evidence>